<accession>A0ACC3SI07</accession>
<reference evidence="1" key="1">
    <citation type="submission" date="2024-02" db="EMBL/GenBank/DDBJ databases">
        <title>Metagenome Assembled Genome of Zalaria obscura JY119.</title>
        <authorList>
            <person name="Vighnesh L."/>
            <person name="Jagadeeshwari U."/>
            <person name="Venkata Ramana C."/>
            <person name="Sasikala C."/>
        </authorList>
    </citation>
    <scope>NUCLEOTIDE SEQUENCE</scope>
    <source>
        <strain evidence="1">JY119</strain>
    </source>
</reference>
<comment type="caution">
    <text evidence="1">The sequence shown here is derived from an EMBL/GenBank/DDBJ whole genome shotgun (WGS) entry which is preliminary data.</text>
</comment>
<sequence>MEVRQAETARKTLDQAPARAHSVVFSTSGPTVPIKRGVKDKLGSIAGVLEKDSGREVMERPHNVRFVRKEAV</sequence>
<evidence type="ECO:0000313" key="1">
    <source>
        <dbReference type="EMBL" id="KAK8215139.1"/>
    </source>
</evidence>
<dbReference type="EMBL" id="JAMKPW020000009">
    <property type="protein sequence ID" value="KAK8215139.1"/>
    <property type="molecule type" value="Genomic_DNA"/>
</dbReference>
<evidence type="ECO:0000313" key="2">
    <source>
        <dbReference type="Proteomes" id="UP001320706"/>
    </source>
</evidence>
<protein>
    <submittedName>
        <fullName evidence="1">Uncharacterized protein</fullName>
    </submittedName>
</protein>
<dbReference type="Proteomes" id="UP001320706">
    <property type="component" value="Unassembled WGS sequence"/>
</dbReference>
<name>A0ACC3SI07_9PEZI</name>
<organism evidence="1 2">
    <name type="scientific">Zalaria obscura</name>
    <dbReference type="NCBI Taxonomy" id="2024903"/>
    <lineage>
        <taxon>Eukaryota</taxon>
        <taxon>Fungi</taxon>
        <taxon>Dikarya</taxon>
        <taxon>Ascomycota</taxon>
        <taxon>Pezizomycotina</taxon>
        <taxon>Dothideomycetes</taxon>
        <taxon>Dothideomycetidae</taxon>
        <taxon>Dothideales</taxon>
        <taxon>Zalariaceae</taxon>
        <taxon>Zalaria</taxon>
    </lineage>
</organism>
<gene>
    <name evidence="1" type="ORF">M8818_002149</name>
</gene>
<keyword evidence="2" id="KW-1185">Reference proteome</keyword>
<proteinExistence type="predicted"/>